<name>A0A4V4F0F9_KLEPN</name>
<comment type="similarity">
    <text evidence="2">Belongs to the fimbrial protein family.</text>
</comment>
<evidence type="ECO:0000256" key="1">
    <source>
        <dbReference type="ARBA" id="ARBA00004561"/>
    </source>
</evidence>
<dbReference type="RefSeq" id="WP_032432061.1">
    <property type="nucleotide sequence ID" value="NZ_BRRV01000016.1"/>
</dbReference>
<organism evidence="5 6">
    <name type="scientific">Klebsiella pneumoniae subsp. pneumoniae</name>
    <dbReference type="NCBI Taxonomy" id="72407"/>
    <lineage>
        <taxon>Bacteria</taxon>
        <taxon>Pseudomonadati</taxon>
        <taxon>Pseudomonadota</taxon>
        <taxon>Gammaproteobacteria</taxon>
        <taxon>Enterobacterales</taxon>
        <taxon>Enterobacteriaceae</taxon>
        <taxon>Klebsiella/Raoultella group</taxon>
        <taxon>Klebsiella</taxon>
        <taxon>Klebsiella pneumoniae complex</taxon>
    </lineage>
</organism>
<reference evidence="5 6" key="1">
    <citation type="submission" date="2019-04" db="EMBL/GenBank/DDBJ databases">
        <authorList>
            <person name="Fouts D."/>
            <person name="Sutton G."/>
            <person name="Singh I."/>
            <person name="Nguyen K."/>
        </authorList>
    </citation>
    <scope>NUCLEOTIDE SEQUENCE [LARGE SCALE GENOMIC DNA]</scope>
    <source>
        <strain evidence="5 6">55</strain>
    </source>
</reference>
<dbReference type="KEGG" id="kpy:KPNIH31_18180"/>
<dbReference type="Gene3D" id="2.60.40.1090">
    <property type="entry name" value="Fimbrial-type adhesion domain"/>
    <property type="match status" value="1"/>
</dbReference>
<dbReference type="GO" id="GO:0043709">
    <property type="term" value="P:cell adhesion involved in single-species biofilm formation"/>
    <property type="evidence" value="ECO:0007669"/>
    <property type="project" value="TreeGrafter"/>
</dbReference>
<gene>
    <name evidence="5" type="ORF">E9161_13200</name>
</gene>
<dbReference type="InterPro" id="IPR050263">
    <property type="entry name" value="Bact_Fimbrial_Adh_Pro"/>
</dbReference>
<protein>
    <submittedName>
        <fullName evidence="5">Type 1 fimbrial protein</fullName>
    </submittedName>
</protein>
<keyword evidence="4" id="KW-0281">Fimbrium</keyword>
<dbReference type="GO" id="GO:0009289">
    <property type="term" value="C:pilus"/>
    <property type="evidence" value="ECO:0007669"/>
    <property type="project" value="UniProtKB-SubCell"/>
</dbReference>
<comment type="subcellular location">
    <subcellularLocation>
        <location evidence="1">Fimbrium</location>
    </subcellularLocation>
</comment>
<evidence type="ECO:0000256" key="3">
    <source>
        <dbReference type="ARBA" id="ARBA00022729"/>
    </source>
</evidence>
<evidence type="ECO:0000256" key="2">
    <source>
        <dbReference type="ARBA" id="ARBA00006671"/>
    </source>
</evidence>
<dbReference type="InterPro" id="IPR036937">
    <property type="entry name" value="Adhesion_dom_fimbrial_sf"/>
</dbReference>
<sequence>MNYGRCRLTLMMLLFVGTHLAHAASDLEYQGFKGNINFQGIVQEAGCTLDFDSDEQLIMIGESNSREIFHEVPNSLVIHLTNCERRDNNAFDDTNELKTTWSGGTLMTITLDGETLPDDPTVFMLHPRESHMGLKILDDDSNQILPDIHSHVIRTDKGGNHIRLSTQVVRGEGVDHYRGPLTGTLTFHLKYY</sequence>
<keyword evidence="3" id="KW-0732">Signal</keyword>
<evidence type="ECO:0000256" key="4">
    <source>
        <dbReference type="ARBA" id="ARBA00023263"/>
    </source>
</evidence>
<dbReference type="PANTHER" id="PTHR33420">
    <property type="entry name" value="FIMBRIAL SUBUNIT ELFA-RELATED"/>
    <property type="match status" value="1"/>
</dbReference>
<evidence type="ECO:0000313" key="6">
    <source>
        <dbReference type="Proteomes" id="UP000304895"/>
    </source>
</evidence>
<comment type="caution">
    <text evidence="5">The sequence shown here is derived from an EMBL/GenBank/DDBJ whole genome shotgun (WGS) entry which is preliminary data.</text>
</comment>
<proteinExistence type="inferred from homology"/>
<dbReference type="PANTHER" id="PTHR33420:SF3">
    <property type="entry name" value="FIMBRIAL SUBUNIT ELFA"/>
    <property type="match status" value="1"/>
</dbReference>
<dbReference type="InterPro" id="IPR008966">
    <property type="entry name" value="Adhesion_dom_sf"/>
</dbReference>
<evidence type="ECO:0000313" key="5">
    <source>
        <dbReference type="EMBL" id="THI29250.1"/>
    </source>
</evidence>
<dbReference type="AlphaFoldDB" id="A0A4V4F0F9"/>
<dbReference type="SUPFAM" id="SSF49401">
    <property type="entry name" value="Bacterial adhesins"/>
    <property type="match status" value="1"/>
</dbReference>
<dbReference type="EMBL" id="SSUJ01000010">
    <property type="protein sequence ID" value="THI29250.1"/>
    <property type="molecule type" value="Genomic_DNA"/>
</dbReference>
<dbReference type="Proteomes" id="UP000304895">
    <property type="component" value="Unassembled WGS sequence"/>
</dbReference>
<accession>A0A4V4F0F9</accession>